<dbReference type="InterPro" id="IPR027417">
    <property type="entry name" value="P-loop_NTPase"/>
</dbReference>
<evidence type="ECO:0000256" key="2">
    <source>
        <dbReference type="ARBA" id="ARBA00022448"/>
    </source>
</evidence>
<dbReference type="Gene3D" id="3.40.50.300">
    <property type="entry name" value="P-loop containing nucleotide triphosphate hydrolases"/>
    <property type="match status" value="1"/>
</dbReference>
<dbReference type="GO" id="GO:0015421">
    <property type="term" value="F:ABC-type oligopeptide transporter activity"/>
    <property type="evidence" value="ECO:0007669"/>
    <property type="project" value="TreeGrafter"/>
</dbReference>
<feature type="transmembrane region" description="Helical" evidence="9">
    <location>
        <begin position="24"/>
        <end position="50"/>
    </location>
</feature>
<evidence type="ECO:0000259" key="10">
    <source>
        <dbReference type="PROSITE" id="PS50893"/>
    </source>
</evidence>
<evidence type="ECO:0000256" key="3">
    <source>
        <dbReference type="ARBA" id="ARBA00022475"/>
    </source>
</evidence>
<feature type="domain" description="ABC transporter" evidence="10">
    <location>
        <begin position="341"/>
        <end position="575"/>
    </location>
</feature>
<dbReference type="InterPro" id="IPR017871">
    <property type="entry name" value="ABC_transporter-like_CS"/>
</dbReference>
<dbReference type="InterPro" id="IPR039421">
    <property type="entry name" value="Type_1_exporter"/>
</dbReference>
<dbReference type="SMART" id="SM00382">
    <property type="entry name" value="AAA"/>
    <property type="match status" value="1"/>
</dbReference>
<dbReference type="AlphaFoldDB" id="A0A2V2YYI3"/>
<comment type="subcellular location">
    <subcellularLocation>
        <location evidence="1">Cell membrane</location>
        <topology evidence="1">Multi-pass membrane protein</topology>
    </subcellularLocation>
</comment>
<dbReference type="GO" id="GO:0005886">
    <property type="term" value="C:plasma membrane"/>
    <property type="evidence" value="ECO:0007669"/>
    <property type="project" value="UniProtKB-SubCell"/>
</dbReference>
<feature type="transmembrane region" description="Helical" evidence="9">
    <location>
        <begin position="155"/>
        <end position="179"/>
    </location>
</feature>
<evidence type="ECO:0000256" key="5">
    <source>
        <dbReference type="ARBA" id="ARBA00022741"/>
    </source>
</evidence>
<feature type="transmembrane region" description="Helical" evidence="9">
    <location>
        <begin position="279"/>
        <end position="299"/>
    </location>
</feature>
<keyword evidence="2" id="KW-0813">Transport</keyword>
<name>A0A2V2YYI3_9BACL</name>
<evidence type="ECO:0000256" key="8">
    <source>
        <dbReference type="ARBA" id="ARBA00023136"/>
    </source>
</evidence>
<evidence type="ECO:0000256" key="7">
    <source>
        <dbReference type="ARBA" id="ARBA00022989"/>
    </source>
</evidence>
<dbReference type="GO" id="GO:0016887">
    <property type="term" value="F:ATP hydrolysis activity"/>
    <property type="evidence" value="ECO:0007669"/>
    <property type="project" value="InterPro"/>
</dbReference>
<keyword evidence="3" id="KW-1003">Cell membrane</keyword>
<keyword evidence="4 9" id="KW-0812">Transmembrane</keyword>
<gene>
    <name evidence="12" type="ORF">DFQ01_102210</name>
</gene>
<dbReference type="SUPFAM" id="SSF52540">
    <property type="entry name" value="P-loop containing nucleoside triphosphate hydrolases"/>
    <property type="match status" value="1"/>
</dbReference>
<dbReference type="PROSITE" id="PS50929">
    <property type="entry name" value="ABC_TM1F"/>
    <property type="match status" value="1"/>
</dbReference>
<dbReference type="InterPro" id="IPR003593">
    <property type="entry name" value="AAA+_ATPase"/>
</dbReference>
<protein>
    <submittedName>
        <fullName evidence="12">ABC-type multidrug transport system fused ATPase/permease subunit</fullName>
    </submittedName>
</protein>
<keyword evidence="7 9" id="KW-1133">Transmembrane helix</keyword>
<dbReference type="SUPFAM" id="SSF90123">
    <property type="entry name" value="ABC transporter transmembrane region"/>
    <property type="match status" value="1"/>
</dbReference>
<accession>A0A2V2YYI3</accession>
<dbReference type="EMBL" id="QGTQ01000002">
    <property type="protein sequence ID" value="PWW07318.1"/>
    <property type="molecule type" value="Genomic_DNA"/>
</dbReference>
<keyword evidence="8 9" id="KW-0472">Membrane</keyword>
<proteinExistence type="predicted"/>
<sequence length="592" mass="65283">MAASANLSDLSTRRLFSFLKPYRFWVVVKIFSAASNAANDIFLVYVMNILVNSSLSGDKEELMRSIYLMIVSVFIGIIVNFLETYSSGRFSACMTRDIKDTLSAHIDKLPISSLEAHHSGDLSSRMTNGTTAIENFFNGDFGYILFNAIRVSTTIIVMLFMNWQLLLLCMVILPLMSILTNSLSRPLSDYSSNLQKSLAKMNSSVQDTVNGIHIVKSYNLVQVFFNKFKALLDQMLADSLLIEKRKSIMGSVSVLVQTAPFLIFFLTGGYLVIKGHFTAGGLVSFAMLLNYLVNGMGALPNQISDYKVMVGTARHLFEILDEETERKGGKMPAISPLAPAISFNQVSFSYDGHKRVLNDVGFTLQQGKTIALVGASGSGKSTVFKLISGFYKAQDGDINLFGEPLSDWDLPYARSMISLVSQETFLFPGSLADNITCGKSDYSMEEVERAAQLANIHEYIQTLPNGYNSLVGERGVKLSGGQRQRISIARAILKDAPILLLDEATSALDTESEMLVQEAITRVMKEKTVLVVAHRLSTIIDADEVLVLDNGCMVERGTHDELLAKDGTYKRLYHKQLINQENAVSLLEGKGA</sequence>
<dbReference type="Gene3D" id="1.20.1560.10">
    <property type="entry name" value="ABC transporter type 1, transmembrane domain"/>
    <property type="match status" value="1"/>
</dbReference>
<evidence type="ECO:0000313" key="13">
    <source>
        <dbReference type="Proteomes" id="UP000246635"/>
    </source>
</evidence>
<reference evidence="12 13" key="1">
    <citation type="submission" date="2018-05" db="EMBL/GenBank/DDBJ databases">
        <title>Genomic Encyclopedia of Type Strains, Phase III (KMG-III): the genomes of soil and plant-associated and newly described type strains.</title>
        <authorList>
            <person name="Whitman W."/>
        </authorList>
    </citation>
    <scope>NUCLEOTIDE SEQUENCE [LARGE SCALE GENOMIC DNA]</scope>
    <source>
        <strain evidence="12 13">CECT 5696</strain>
    </source>
</reference>
<evidence type="ECO:0000256" key="4">
    <source>
        <dbReference type="ARBA" id="ARBA00022692"/>
    </source>
</evidence>
<dbReference type="PANTHER" id="PTHR43394:SF1">
    <property type="entry name" value="ATP-BINDING CASSETTE SUB-FAMILY B MEMBER 10, MITOCHONDRIAL"/>
    <property type="match status" value="1"/>
</dbReference>
<dbReference type="PANTHER" id="PTHR43394">
    <property type="entry name" value="ATP-DEPENDENT PERMEASE MDL1, MITOCHONDRIAL"/>
    <property type="match status" value="1"/>
</dbReference>
<keyword evidence="13" id="KW-1185">Reference proteome</keyword>
<organism evidence="12 13">
    <name type="scientific">Paenibacillus cellulosilyticus</name>
    <dbReference type="NCBI Taxonomy" id="375489"/>
    <lineage>
        <taxon>Bacteria</taxon>
        <taxon>Bacillati</taxon>
        <taxon>Bacillota</taxon>
        <taxon>Bacilli</taxon>
        <taxon>Bacillales</taxon>
        <taxon>Paenibacillaceae</taxon>
        <taxon>Paenibacillus</taxon>
    </lineage>
</organism>
<dbReference type="PROSITE" id="PS50893">
    <property type="entry name" value="ABC_TRANSPORTER_2"/>
    <property type="match status" value="1"/>
</dbReference>
<dbReference type="Proteomes" id="UP000246635">
    <property type="component" value="Unassembled WGS sequence"/>
</dbReference>
<evidence type="ECO:0000313" key="12">
    <source>
        <dbReference type="EMBL" id="PWW07318.1"/>
    </source>
</evidence>
<dbReference type="GO" id="GO:0005524">
    <property type="term" value="F:ATP binding"/>
    <property type="evidence" value="ECO:0007669"/>
    <property type="project" value="UniProtKB-KW"/>
</dbReference>
<feature type="transmembrane region" description="Helical" evidence="9">
    <location>
        <begin position="62"/>
        <end position="82"/>
    </location>
</feature>
<dbReference type="InterPro" id="IPR011527">
    <property type="entry name" value="ABC1_TM_dom"/>
</dbReference>
<feature type="transmembrane region" description="Helical" evidence="9">
    <location>
        <begin position="254"/>
        <end position="273"/>
    </location>
</feature>
<feature type="domain" description="ABC transmembrane type-1" evidence="11">
    <location>
        <begin position="26"/>
        <end position="306"/>
    </location>
</feature>
<evidence type="ECO:0000256" key="9">
    <source>
        <dbReference type="SAM" id="Phobius"/>
    </source>
</evidence>
<keyword evidence="5" id="KW-0547">Nucleotide-binding</keyword>
<evidence type="ECO:0000259" key="11">
    <source>
        <dbReference type="PROSITE" id="PS50929"/>
    </source>
</evidence>
<evidence type="ECO:0000256" key="1">
    <source>
        <dbReference type="ARBA" id="ARBA00004651"/>
    </source>
</evidence>
<dbReference type="InterPro" id="IPR003439">
    <property type="entry name" value="ABC_transporter-like_ATP-bd"/>
</dbReference>
<comment type="caution">
    <text evidence="12">The sequence shown here is derived from an EMBL/GenBank/DDBJ whole genome shotgun (WGS) entry which is preliminary data.</text>
</comment>
<dbReference type="Pfam" id="PF00664">
    <property type="entry name" value="ABC_membrane"/>
    <property type="match status" value="1"/>
</dbReference>
<dbReference type="InterPro" id="IPR036640">
    <property type="entry name" value="ABC1_TM_sf"/>
</dbReference>
<dbReference type="CDD" id="cd07346">
    <property type="entry name" value="ABC_6TM_exporters"/>
    <property type="match status" value="1"/>
</dbReference>
<dbReference type="Pfam" id="PF00005">
    <property type="entry name" value="ABC_tran"/>
    <property type="match status" value="1"/>
</dbReference>
<keyword evidence="6" id="KW-0067">ATP-binding</keyword>
<dbReference type="PROSITE" id="PS00211">
    <property type="entry name" value="ABC_TRANSPORTER_1"/>
    <property type="match status" value="1"/>
</dbReference>
<dbReference type="FunFam" id="3.40.50.300:FF:000221">
    <property type="entry name" value="Multidrug ABC transporter ATP-binding protein"/>
    <property type="match status" value="1"/>
</dbReference>
<evidence type="ECO:0000256" key="6">
    <source>
        <dbReference type="ARBA" id="ARBA00022840"/>
    </source>
</evidence>